<dbReference type="EMBL" id="JBHLZF010000001">
    <property type="protein sequence ID" value="MFB9897081.1"/>
    <property type="molecule type" value="Genomic_DNA"/>
</dbReference>
<evidence type="ECO:0000313" key="1">
    <source>
        <dbReference type="EMBL" id="MFB9897081.1"/>
    </source>
</evidence>
<proteinExistence type="predicted"/>
<evidence type="ECO:0000313" key="2">
    <source>
        <dbReference type="Proteomes" id="UP001589688"/>
    </source>
</evidence>
<dbReference type="Proteomes" id="UP001589688">
    <property type="component" value="Unassembled WGS sequence"/>
</dbReference>
<keyword evidence="2" id="KW-1185">Reference proteome</keyword>
<organism evidence="1 2">
    <name type="scientific">Hallella seregens ATCC 51272</name>
    <dbReference type="NCBI Taxonomy" id="1336250"/>
    <lineage>
        <taxon>Bacteria</taxon>
        <taxon>Pseudomonadati</taxon>
        <taxon>Bacteroidota</taxon>
        <taxon>Bacteroidia</taxon>
        <taxon>Bacteroidales</taxon>
        <taxon>Prevotellaceae</taxon>
        <taxon>Hallella</taxon>
    </lineage>
</organism>
<name>A0ABV5ZLF8_9BACT</name>
<protein>
    <submittedName>
        <fullName evidence="1">Uncharacterized protein</fullName>
    </submittedName>
</protein>
<sequence>MALTLFNLHYPIMANVRVKAWSGMTTGMARQHKAQGMKESRLAQHRLVARWQRTYTTI</sequence>
<accession>A0ABV5ZLF8</accession>
<dbReference type="RefSeq" id="WP_169732680.1">
    <property type="nucleotide sequence ID" value="NZ_JBHLZF010000001.1"/>
</dbReference>
<reference evidence="1 2" key="1">
    <citation type="submission" date="2024-09" db="EMBL/GenBank/DDBJ databases">
        <authorList>
            <person name="Sun Q."/>
            <person name="Mori K."/>
        </authorList>
    </citation>
    <scope>NUCLEOTIDE SEQUENCE [LARGE SCALE GENOMIC DNA]</scope>
    <source>
        <strain evidence="1 2">ATCC 51272</strain>
    </source>
</reference>
<comment type="caution">
    <text evidence="1">The sequence shown here is derived from an EMBL/GenBank/DDBJ whole genome shotgun (WGS) entry which is preliminary data.</text>
</comment>
<gene>
    <name evidence="1" type="ORF">ACFFK8_04445</name>
</gene>